<keyword evidence="1" id="KW-0732">Signal</keyword>
<dbReference type="RefSeq" id="WP_185116702.1">
    <property type="nucleotide sequence ID" value="NZ_FUYZ01000001.1"/>
</dbReference>
<feature type="signal peptide" evidence="1">
    <location>
        <begin position="1"/>
        <end position="18"/>
    </location>
</feature>
<evidence type="ECO:0000313" key="2">
    <source>
        <dbReference type="EMBL" id="SKB61930.1"/>
    </source>
</evidence>
<name>A0A1T5CRY8_9FLAO</name>
<reference evidence="2 3" key="1">
    <citation type="submission" date="2017-02" db="EMBL/GenBank/DDBJ databases">
        <authorList>
            <person name="Peterson S.W."/>
        </authorList>
    </citation>
    <scope>NUCLEOTIDE SEQUENCE [LARGE SCALE GENOMIC DNA]</scope>
    <source>
        <strain evidence="2 3">DSM 22323</strain>
    </source>
</reference>
<protein>
    <recommendedName>
        <fullName evidence="4">GLPGLI family protein</fullName>
    </recommendedName>
</protein>
<accession>A0A1T5CRY8</accession>
<evidence type="ECO:0000313" key="3">
    <source>
        <dbReference type="Proteomes" id="UP000191112"/>
    </source>
</evidence>
<evidence type="ECO:0008006" key="4">
    <source>
        <dbReference type="Google" id="ProtNLM"/>
    </source>
</evidence>
<dbReference type="EMBL" id="FUYZ01000001">
    <property type="protein sequence ID" value="SKB61930.1"/>
    <property type="molecule type" value="Genomic_DNA"/>
</dbReference>
<proteinExistence type="predicted"/>
<feature type="chain" id="PRO_5012549701" description="GLPGLI family protein" evidence="1">
    <location>
        <begin position="19"/>
        <end position="249"/>
    </location>
</feature>
<dbReference type="AlphaFoldDB" id="A0A1T5CRY8"/>
<sequence>MKKILYLTLILSAFTTHAQDKIQRILPKQPIYIDLLDDLGNPLKGDPVLVLNYFAEKEGSYLFYFNEAKSKGESYLTENPKDLYAGLYIEDHGGILELITFKDFAGPLSEPSYLLDYCVAEDVDKNKSPEFYLTYFETSDGLDAKPLKIIVYSKNDKNFVKSKITAWIPYQPEDKYKVEKDENYKKLPKSIQAKAENILKKAQLSLQQEKKSLMNKEKNSAIQNRAATAYSKYQKISLKSAKNLLVSGW</sequence>
<dbReference type="Proteomes" id="UP000191112">
    <property type="component" value="Unassembled WGS sequence"/>
</dbReference>
<organism evidence="2 3">
    <name type="scientific">Soonwooa buanensis</name>
    <dbReference type="NCBI Taxonomy" id="619805"/>
    <lineage>
        <taxon>Bacteria</taxon>
        <taxon>Pseudomonadati</taxon>
        <taxon>Bacteroidota</taxon>
        <taxon>Flavobacteriia</taxon>
        <taxon>Flavobacteriales</taxon>
        <taxon>Weeksellaceae</taxon>
        <taxon>Chryseobacterium group</taxon>
        <taxon>Soonwooa</taxon>
    </lineage>
</organism>
<dbReference type="STRING" id="619805.SAMN05660477_00260"/>
<evidence type="ECO:0000256" key="1">
    <source>
        <dbReference type="SAM" id="SignalP"/>
    </source>
</evidence>
<gene>
    <name evidence="2" type="ORF">SAMN05660477_00260</name>
</gene>
<keyword evidence="3" id="KW-1185">Reference proteome</keyword>